<evidence type="ECO:0000313" key="3">
    <source>
        <dbReference type="Proteomes" id="UP000000466"/>
    </source>
</evidence>
<organism evidence="2 3">
    <name type="scientific">Simiduia agarivorans (strain DSM 21679 / JCM 13881 / BCRC 17597 / SA1)</name>
    <dbReference type="NCBI Taxonomy" id="1117647"/>
    <lineage>
        <taxon>Bacteria</taxon>
        <taxon>Pseudomonadati</taxon>
        <taxon>Pseudomonadota</taxon>
        <taxon>Gammaproteobacteria</taxon>
        <taxon>Cellvibrionales</taxon>
        <taxon>Cellvibrionaceae</taxon>
        <taxon>Simiduia</taxon>
    </lineage>
</organism>
<name>K4KN01_SIMAS</name>
<proteinExistence type="predicted"/>
<gene>
    <name evidence="2" type="ordered locus">M5M_11505</name>
</gene>
<feature type="transmembrane region" description="Helical" evidence="1">
    <location>
        <begin position="136"/>
        <end position="156"/>
    </location>
</feature>
<dbReference type="AlphaFoldDB" id="K4KN01"/>
<dbReference type="EMBL" id="CP003746">
    <property type="protein sequence ID" value="AFU99478.2"/>
    <property type="molecule type" value="Genomic_DNA"/>
</dbReference>
<feature type="transmembrane region" description="Helical" evidence="1">
    <location>
        <begin position="104"/>
        <end position="124"/>
    </location>
</feature>
<dbReference type="eggNOG" id="ENOG5032U7P">
    <property type="taxonomic scope" value="Bacteria"/>
</dbReference>
<keyword evidence="1" id="KW-1133">Transmembrane helix</keyword>
<feature type="transmembrane region" description="Helical" evidence="1">
    <location>
        <begin position="36"/>
        <end position="54"/>
    </location>
</feature>
<evidence type="ECO:0000313" key="2">
    <source>
        <dbReference type="EMBL" id="AFU99478.2"/>
    </source>
</evidence>
<dbReference type="RefSeq" id="WP_016389363.1">
    <property type="nucleotide sequence ID" value="NC_018868.3"/>
</dbReference>
<accession>K4KN01</accession>
<dbReference type="HOGENOM" id="CLU_1524142_0_0_6"/>
<dbReference type="Proteomes" id="UP000000466">
    <property type="component" value="Chromosome"/>
</dbReference>
<keyword evidence="3" id="KW-1185">Reference proteome</keyword>
<sequence length="176" mass="19068">MTRYWITLLLVFFLALLAYWYHPAAAIPVGDPLLRVPALLVTVVMLSLFVERAVEVVLSSLRSGGADRLDLALANTPTGTDAYLALVRERADYRAHSRLIAQQLALGLGLMIALVGIRILAGLVQDVPEGWQNRLFHMLDILLTGSVIAGGSDAANKLTKAYSQVMNNLANKKAAS</sequence>
<dbReference type="OrthoDB" id="6402923at2"/>
<keyword evidence="1" id="KW-0472">Membrane</keyword>
<dbReference type="KEGG" id="saga:M5M_11505"/>
<protein>
    <submittedName>
        <fullName evidence="2">Uncharacterized protein</fullName>
    </submittedName>
</protein>
<evidence type="ECO:0000256" key="1">
    <source>
        <dbReference type="SAM" id="Phobius"/>
    </source>
</evidence>
<reference evidence="2 3" key="1">
    <citation type="journal article" date="2013" name="Genome Announc.">
        <title>Complete genome sequence of Simiduia agarivorans SA1(T), a marine bacterium able to degrade a variety of polysaccharides.</title>
        <authorList>
            <person name="Lin S.Y."/>
            <person name="Shieh W.Y."/>
            <person name="Chen J.S."/>
            <person name="Tang S.L."/>
        </authorList>
    </citation>
    <scope>NUCLEOTIDE SEQUENCE [LARGE SCALE GENOMIC DNA]</scope>
    <source>
        <strain evidence="3">DSM 21679 / JCM 13881 / BCRC 17597 / SA1</strain>
    </source>
</reference>
<keyword evidence="1" id="KW-0812">Transmembrane</keyword>
<dbReference type="STRING" id="1117647.M5M_11505"/>